<evidence type="ECO:0000313" key="2">
    <source>
        <dbReference type="Proteomes" id="UP000499080"/>
    </source>
</evidence>
<keyword evidence="2" id="KW-1185">Reference proteome</keyword>
<accession>A0A4Y2KZD7</accession>
<evidence type="ECO:0000313" key="1">
    <source>
        <dbReference type="EMBL" id="GBN07688.1"/>
    </source>
</evidence>
<proteinExistence type="predicted"/>
<dbReference type="Proteomes" id="UP000499080">
    <property type="component" value="Unassembled WGS sequence"/>
</dbReference>
<reference evidence="1 2" key="1">
    <citation type="journal article" date="2019" name="Sci. Rep.">
        <title>Orb-weaving spider Araneus ventricosus genome elucidates the spidroin gene catalogue.</title>
        <authorList>
            <person name="Kono N."/>
            <person name="Nakamura H."/>
            <person name="Ohtoshi R."/>
            <person name="Moran D.A.P."/>
            <person name="Shinohara A."/>
            <person name="Yoshida Y."/>
            <person name="Fujiwara M."/>
            <person name="Mori M."/>
            <person name="Tomita M."/>
            <person name="Arakawa K."/>
        </authorList>
    </citation>
    <scope>NUCLEOTIDE SEQUENCE [LARGE SCALE GENOMIC DNA]</scope>
</reference>
<comment type="caution">
    <text evidence="1">The sequence shown here is derived from an EMBL/GenBank/DDBJ whole genome shotgun (WGS) entry which is preliminary data.</text>
</comment>
<dbReference type="EMBL" id="BGPR01005178">
    <property type="protein sequence ID" value="GBN07688.1"/>
    <property type="molecule type" value="Genomic_DNA"/>
</dbReference>
<gene>
    <name evidence="1" type="ORF">AVEN_16647_1</name>
</gene>
<sequence>MSHHEEGGETKKLSAKQYVYWVASWQNRCRVLILKLFFEGYSSNFPSLPHPTADYNLWKRYLESELLFFIYRSTIFCLNWIHGLRLDIRNSYLWLNA</sequence>
<dbReference type="AlphaFoldDB" id="A0A4Y2KZD7"/>
<name>A0A4Y2KZD7_ARAVE</name>
<protein>
    <submittedName>
        <fullName evidence="1">Uncharacterized protein</fullName>
    </submittedName>
</protein>
<organism evidence="1 2">
    <name type="scientific">Araneus ventricosus</name>
    <name type="common">Orbweaver spider</name>
    <name type="synonym">Epeira ventricosa</name>
    <dbReference type="NCBI Taxonomy" id="182803"/>
    <lineage>
        <taxon>Eukaryota</taxon>
        <taxon>Metazoa</taxon>
        <taxon>Ecdysozoa</taxon>
        <taxon>Arthropoda</taxon>
        <taxon>Chelicerata</taxon>
        <taxon>Arachnida</taxon>
        <taxon>Araneae</taxon>
        <taxon>Araneomorphae</taxon>
        <taxon>Entelegynae</taxon>
        <taxon>Araneoidea</taxon>
        <taxon>Araneidae</taxon>
        <taxon>Araneus</taxon>
    </lineage>
</organism>